<dbReference type="GO" id="GO:0005886">
    <property type="term" value="C:plasma membrane"/>
    <property type="evidence" value="ECO:0007669"/>
    <property type="project" value="UniProtKB-SubCell"/>
</dbReference>
<evidence type="ECO:0000313" key="9">
    <source>
        <dbReference type="EMBL" id="PRZ39683.1"/>
    </source>
</evidence>
<feature type="transmembrane region" description="Helical" evidence="7">
    <location>
        <begin position="91"/>
        <end position="115"/>
    </location>
</feature>
<dbReference type="RefSeq" id="WP_106350410.1">
    <property type="nucleotide sequence ID" value="NZ_PVUE01000018.1"/>
</dbReference>
<evidence type="ECO:0000256" key="5">
    <source>
        <dbReference type="ARBA" id="ARBA00022989"/>
    </source>
</evidence>
<keyword evidence="3" id="KW-1003">Cell membrane</keyword>
<feature type="transmembrane region" description="Helical" evidence="7">
    <location>
        <begin position="200"/>
        <end position="221"/>
    </location>
</feature>
<evidence type="ECO:0000256" key="4">
    <source>
        <dbReference type="ARBA" id="ARBA00022692"/>
    </source>
</evidence>
<sequence>MTSLDASIGETFGDRKRQWGYSRPPVIVVLATLVLITVVVLVAFPGVAPYDASYINPGDALQGPSSRHLLGTDQLGRDILSRVIFGARTAFLAPLALAGITILLGLVLGLLAGFAGGWVDSVISRIVDVLYSIPALMVAIIVVGVTGGGLVLALLVLIVFNLPTNVRLIRASVLERVRLPYIEAARTTGLSNAEILVNQLIPALVPLLVTTFFLQFTYGIVEVSSLSFLGLGVPPGSPDWGRMMFENRALLSSNMWATAAPGILLVLLAVSANVIGDWVFARHESEVRER</sequence>
<dbReference type="Pfam" id="PF00528">
    <property type="entry name" value="BPD_transp_1"/>
    <property type="match status" value="1"/>
</dbReference>
<dbReference type="Proteomes" id="UP000237752">
    <property type="component" value="Unassembled WGS sequence"/>
</dbReference>
<dbReference type="PROSITE" id="PS50928">
    <property type="entry name" value="ABC_TM1"/>
    <property type="match status" value="1"/>
</dbReference>
<proteinExistence type="inferred from homology"/>
<dbReference type="Gene3D" id="1.10.3720.10">
    <property type="entry name" value="MetI-like"/>
    <property type="match status" value="1"/>
</dbReference>
<dbReference type="CDD" id="cd06261">
    <property type="entry name" value="TM_PBP2"/>
    <property type="match status" value="1"/>
</dbReference>
<dbReference type="EMBL" id="PVUE01000018">
    <property type="protein sequence ID" value="PRZ39683.1"/>
    <property type="molecule type" value="Genomic_DNA"/>
</dbReference>
<keyword evidence="5 7" id="KW-1133">Transmembrane helix</keyword>
<evidence type="ECO:0000256" key="3">
    <source>
        <dbReference type="ARBA" id="ARBA00022475"/>
    </source>
</evidence>
<keyword evidence="2 7" id="KW-0813">Transport</keyword>
<dbReference type="PANTHER" id="PTHR43386">
    <property type="entry name" value="OLIGOPEPTIDE TRANSPORT SYSTEM PERMEASE PROTEIN APPC"/>
    <property type="match status" value="1"/>
</dbReference>
<feature type="domain" description="ABC transmembrane type-1" evidence="8">
    <location>
        <begin position="91"/>
        <end position="276"/>
    </location>
</feature>
<comment type="caution">
    <text evidence="9">The sequence shown here is derived from an EMBL/GenBank/DDBJ whole genome shotgun (WGS) entry which is preliminary data.</text>
</comment>
<keyword evidence="6 7" id="KW-0472">Membrane</keyword>
<dbReference type="InterPro" id="IPR050366">
    <property type="entry name" value="BP-dependent_transpt_permease"/>
</dbReference>
<evidence type="ECO:0000313" key="10">
    <source>
        <dbReference type="Proteomes" id="UP000237752"/>
    </source>
</evidence>
<accession>A0A2T0ZTN5</accession>
<dbReference type="PANTHER" id="PTHR43386:SF1">
    <property type="entry name" value="D,D-DIPEPTIDE TRANSPORT SYSTEM PERMEASE PROTEIN DDPC-RELATED"/>
    <property type="match status" value="1"/>
</dbReference>
<dbReference type="InterPro" id="IPR035906">
    <property type="entry name" value="MetI-like_sf"/>
</dbReference>
<dbReference type="GO" id="GO:0055085">
    <property type="term" value="P:transmembrane transport"/>
    <property type="evidence" value="ECO:0007669"/>
    <property type="project" value="InterPro"/>
</dbReference>
<reference evidence="9 10" key="1">
    <citation type="submission" date="2018-03" db="EMBL/GenBank/DDBJ databases">
        <title>Genomic Encyclopedia of Archaeal and Bacterial Type Strains, Phase II (KMG-II): from individual species to whole genera.</title>
        <authorList>
            <person name="Goeker M."/>
        </authorList>
    </citation>
    <scope>NUCLEOTIDE SEQUENCE [LARGE SCALE GENOMIC DNA]</scope>
    <source>
        <strain evidence="9 10">DSM 100065</strain>
    </source>
</reference>
<dbReference type="OrthoDB" id="9812701at2"/>
<comment type="subcellular location">
    <subcellularLocation>
        <location evidence="1 7">Cell membrane</location>
        <topology evidence="1 7">Multi-pass membrane protein</topology>
    </subcellularLocation>
</comment>
<organism evidence="9 10">
    <name type="scientific">Antricoccus suffuscus</name>
    <dbReference type="NCBI Taxonomy" id="1629062"/>
    <lineage>
        <taxon>Bacteria</taxon>
        <taxon>Bacillati</taxon>
        <taxon>Actinomycetota</taxon>
        <taxon>Actinomycetes</taxon>
        <taxon>Geodermatophilales</taxon>
        <taxon>Antricoccaceae</taxon>
        <taxon>Antricoccus</taxon>
    </lineage>
</organism>
<feature type="transmembrane region" description="Helical" evidence="7">
    <location>
        <begin position="135"/>
        <end position="160"/>
    </location>
</feature>
<dbReference type="SUPFAM" id="SSF161098">
    <property type="entry name" value="MetI-like"/>
    <property type="match status" value="1"/>
</dbReference>
<name>A0A2T0ZTN5_9ACTN</name>
<feature type="transmembrane region" description="Helical" evidence="7">
    <location>
        <begin position="26"/>
        <end position="48"/>
    </location>
</feature>
<keyword evidence="10" id="KW-1185">Reference proteome</keyword>
<dbReference type="AlphaFoldDB" id="A0A2T0ZTN5"/>
<dbReference type="InterPro" id="IPR000515">
    <property type="entry name" value="MetI-like"/>
</dbReference>
<protein>
    <submittedName>
        <fullName evidence="9">Peptide/nickel transport system permease protein</fullName>
    </submittedName>
</protein>
<evidence type="ECO:0000256" key="6">
    <source>
        <dbReference type="ARBA" id="ARBA00023136"/>
    </source>
</evidence>
<gene>
    <name evidence="9" type="ORF">CLV47_11847</name>
</gene>
<keyword evidence="4 7" id="KW-0812">Transmembrane</keyword>
<comment type="similarity">
    <text evidence="7">Belongs to the binding-protein-dependent transport system permease family.</text>
</comment>
<evidence type="ECO:0000256" key="2">
    <source>
        <dbReference type="ARBA" id="ARBA00022448"/>
    </source>
</evidence>
<evidence type="ECO:0000256" key="7">
    <source>
        <dbReference type="RuleBase" id="RU363032"/>
    </source>
</evidence>
<feature type="transmembrane region" description="Helical" evidence="7">
    <location>
        <begin position="255"/>
        <end position="280"/>
    </location>
</feature>
<evidence type="ECO:0000256" key="1">
    <source>
        <dbReference type="ARBA" id="ARBA00004651"/>
    </source>
</evidence>
<evidence type="ECO:0000259" key="8">
    <source>
        <dbReference type="PROSITE" id="PS50928"/>
    </source>
</evidence>